<evidence type="ECO:0000259" key="3">
    <source>
        <dbReference type="Pfam" id="PF04082"/>
    </source>
</evidence>
<reference evidence="5" key="1">
    <citation type="journal article" date="2015" name="BMC Genomics">
        <title>Genomic and transcriptomic analysis of the endophytic fungus Pestalotiopsis fici reveals its lifestyle and high potential for synthesis of natural products.</title>
        <authorList>
            <person name="Wang X."/>
            <person name="Zhang X."/>
            <person name="Liu L."/>
            <person name="Xiang M."/>
            <person name="Wang W."/>
            <person name="Sun X."/>
            <person name="Che Y."/>
            <person name="Guo L."/>
            <person name="Liu G."/>
            <person name="Guo L."/>
            <person name="Wang C."/>
            <person name="Yin W.B."/>
            <person name="Stadler M."/>
            <person name="Zhang X."/>
            <person name="Liu X."/>
        </authorList>
    </citation>
    <scope>NUCLEOTIDE SEQUENCE [LARGE SCALE GENOMIC DNA]</scope>
    <source>
        <strain evidence="5">W106-1 / CGMCC3.15140</strain>
    </source>
</reference>
<evidence type="ECO:0000313" key="4">
    <source>
        <dbReference type="EMBL" id="ETS82978.1"/>
    </source>
</evidence>
<dbReference type="GO" id="GO:0008270">
    <property type="term" value="F:zinc ion binding"/>
    <property type="evidence" value="ECO:0007669"/>
    <property type="project" value="InterPro"/>
</dbReference>
<dbReference type="OMA" id="QSWKLIH"/>
<proteinExistence type="predicted"/>
<dbReference type="RefSeq" id="XP_007831626.1">
    <property type="nucleotide sequence ID" value="XM_007833435.1"/>
</dbReference>
<protein>
    <recommendedName>
        <fullName evidence="3">Xylanolytic transcriptional activator regulatory domain-containing protein</fullName>
    </recommendedName>
</protein>
<dbReference type="AlphaFoldDB" id="W3XA41"/>
<feature type="compositionally biased region" description="Pro residues" evidence="2">
    <location>
        <begin position="511"/>
        <end position="522"/>
    </location>
</feature>
<sequence length="628" mass="70435">MNYTRKKLTLLFKGHSWPVTFAGIGKDGATARGLAQLVGIQMQTVSTRSYHMTGWIEDASPAAVADRLARIEALLEQQGQQLRQMTSGSTPNSSSAVPFDYTQSSSPVFSKFSENNEIPSFPQEQAETPTFLIPKGHTNLTTTILALPQLREQLGDFPRDYFYRIEENQPLPESLRSSQTDRRAWPPLRQAVVSKLSESYFRNVHSRQPLLNLGEFHLWQSKLLKKQPIADAEAAICLLVYALGAVTTPMAASPDASDGVLGLGFFRPALALILHEYTWNFKPDLVVVQGLLLAGSYFSHLGRPLHSWRMSYLASQRFLQTIELRRSEDADGEYHEAELRVFWQCFQEDCNRAEDLDVIRSGIEPLGDKMPLPHSMDPSDHEETIHLFAEIAIRRLLNRVHSSLYNPESENHFPGMVDPAISKQGLSLQQLLTLSSELDRQLEEWYVSIPDVIRPPRGVEPILNERGRILRIRYYAARHIIHQPFVLYAAAQQSRATSMSSAQTSPGRAAPAPPPSHSPPPTDGLLPQVVVEKCEACIESCVTFLYNMIEQLDQRSCCLWSASQSCLACFLVLLLAESCPQLQHFVPPMRGLQKAAIGKLGKWAIESSSFEAVVAIMKKLVFREVRSM</sequence>
<dbReference type="Proteomes" id="UP000030651">
    <property type="component" value="Unassembled WGS sequence"/>
</dbReference>
<dbReference type="EMBL" id="KI912111">
    <property type="protein sequence ID" value="ETS82978.1"/>
    <property type="molecule type" value="Genomic_DNA"/>
</dbReference>
<dbReference type="PANTHER" id="PTHR47785">
    <property type="entry name" value="ZN(II)2CYS6 TRANSCRIPTION FACTOR (EUROFUNG)-RELATED-RELATED"/>
    <property type="match status" value="1"/>
</dbReference>
<dbReference type="CDD" id="cd12148">
    <property type="entry name" value="fungal_TF_MHR"/>
    <property type="match status" value="1"/>
</dbReference>
<dbReference type="InParanoid" id="W3XA41"/>
<evidence type="ECO:0000256" key="2">
    <source>
        <dbReference type="SAM" id="MobiDB-lite"/>
    </source>
</evidence>
<accession>W3XA41</accession>
<dbReference type="InterPro" id="IPR007219">
    <property type="entry name" value="XnlR_reg_dom"/>
</dbReference>
<evidence type="ECO:0000313" key="5">
    <source>
        <dbReference type="Proteomes" id="UP000030651"/>
    </source>
</evidence>
<evidence type="ECO:0000256" key="1">
    <source>
        <dbReference type="ARBA" id="ARBA00023242"/>
    </source>
</evidence>
<dbReference type="GO" id="GO:0003677">
    <property type="term" value="F:DNA binding"/>
    <property type="evidence" value="ECO:0007669"/>
    <property type="project" value="InterPro"/>
</dbReference>
<keyword evidence="5" id="KW-1185">Reference proteome</keyword>
<feature type="region of interest" description="Disordered" evidence="2">
    <location>
        <begin position="498"/>
        <end position="523"/>
    </location>
</feature>
<dbReference type="GO" id="GO:0006351">
    <property type="term" value="P:DNA-templated transcription"/>
    <property type="evidence" value="ECO:0007669"/>
    <property type="project" value="InterPro"/>
</dbReference>
<dbReference type="Pfam" id="PF04082">
    <property type="entry name" value="Fungal_trans"/>
    <property type="match status" value="1"/>
</dbReference>
<organism evidence="4 5">
    <name type="scientific">Pestalotiopsis fici (strain W106-1 / CGMCC3.15140)</name>
    <dbReference type="NCBI Taxonomy" id="1229662"/>
    <lineage>
        <taxon>Eukaryota</taxon>
        <taxon>Fungi</taxon>
        <taxon>Dikarya</taxon>
        <taxon>Ascomycota</taxon>
        <taxon>Pezizomycotina</taxon>
        <taxon>Sordariomycetes</taxon>
        <taxon>Xylariomycetidae</taxon>
        <taxon>Amphisphaeriales</taxon>
        <taxon>Sporocadaceae</taxon>
        <taxon>Pestalotiopsis</taxon>
    </lineage>
</organism>
<dbReference type="HOGENOM" id="CLU_004835_3_0_1"/>
<dbReference type="eggNOG" id="ENOG502SMPB">
    <property type="taxonomic scope" value="Eukaryota"/>
</dbReference>
<dbReference type="OrthoDB" id="4685598at2759"/>
<feature type="domain" description="Xylanolytic transcriptional activator regulatory" evidence="3">
    <location>
        <begin position="199"/>
        <end position="440"/>
    </location>
</feature>
<keyword evidence="1" id="KW-0539">Nucleus</keyword>
<dbReference type="GeneID" id="19269867"/>
<dbReference type="KEGG" id="pfy:PFICI_04854"/>
<dbReference type="InterPro" id="IPR053181">
    <property type="entry name" value="EcdB-like_regulator"/>
</dbReference>
<gene>
    <name evidence="4" type="ORF">PFICI_04854</name>
</gene>
<name>W3XA41_PESFW</name>